<dbReference type="GO" id="GO:0003700">
    <property type="term" value="F:DNA-binding transcription factor activity"/>
    <property type="evidence" value="ECO:0007669"/>
    <property type="project" value="InterPro"/>
</dbReference>
<dbReference type="InterPro" id="IPR018062">
    <property type="entry name" value="HTH_AraC-typ_CS"/>
</dbReference>
<evidence type="ECO:0000313" key="8">
    <source>
        <dbReference type="Proteomes" id="UP000273145"/>
    </source>
</evidence>
<feature type="modified residue" description="4-aspartylphosphate" evidence="4">
    <location>
        <position position="55"/>
    </location>
</feature>
<dbReference type="SMART" id="SM00342">
    <property type="entry name" value="HTH_ARAC"/>
    <property type="match status" value="1"/>
</dbReference>
<keyword evidence="1" id="KW-0805">Transcription regulation</keyword>
<gene>
    <name evidence="7" type="ORF">EIM92_11925</name>
</gene>
<dbReference type="PANTHER" id="PTHR43280">
    <property type="entry name" value="ARAC-FAMILY TRANSCRIPTIONAL REGULATOR"/>
    <property type="match status" value="1"/>
</dbReference>
<name>A0A3Q8S4Y1_9BACL</name>
<dbReference type="SMART" id="SM00448">
    <property type="entry name" value="REC"/>
    <property type="match status" value="1"/>
</dbReference>
<sequence length="551" mass="63002">MPKILIVDDEKIFRRGLRAMITSLDPEWEIVGDASDGYEALDCAEVLQPDVILTDIRMPRMDGIALQRVVKERFPYMECVVVSGYEDFNYALQSMRYGAKDYLMKPVERSELGRILDKLKEEMVKRGSSSAARFDQEENELIRRHVSESVIAGLMRGLVQQHHVDLLRKIGVDFDQPYYCCFLIKLDKGSIGSERYLKADPSLFQLYIRQFVQEMVNKRMKGYSLVLSDSEVAAIVNLSSDDSLGLTELAESIRRQISSLSNLTVTIGVGRIAEGVNSISDSYRDAEISLLYRLIVGGDKVLHYDAIRRDHDLYLEVDVESWGEMERAVLEGREEEAASRVESEIGSLCRQATSPELIYQKICKLLIQFYEAAEKLNLTKAWLGERDIRSLIFEVCSITSSEELMNECRMLLAGLARCIVDSRLEIEHDPIDQAVQYLDSNFHKPVTLNEVAGQVHLNPAYFSSLFKQRTGTSFVERLTSIRVEEAKRRLMDTDDIIAVIAEETGFPNLRHFYRVFKRETKLSPKDYRLSFRKEKLGNAVITYDKTHSGTM</sequence>
<dbReference type="PROSITE" id="PS01124">
    <property type="entry name" value="HTH_ARAC_FAMILY_2"/>
    <property type="match status" value="1"/>
</dbReference>
<dbReference type="KEGG" id="plen:EIM92_11925"/>
<keyword evidence="8" id="KW-1185">Reference proteome</keyword>
<dbReference type="PROSITE" id="PS50110">
    <property type="entry name" value="RESPONSE_REGULATORY"/>
    <property type="match status" value="1"/>
</dbReference>
<feature type="domain" description="HTH araC/xylS-type" evidence="5">
    <location>
        <begin position="432"/>
        <end position="530"/>
    </location>
</feature>
<dbReference type="Gene3D" id="1.10.10.60">
    <property type="entry name" value="Homeodomain-like"/>
    <property type="match status" value="2"/>
</dbReference>
<dbReference type="PANTHER" id="PTHR43280:SF2">
    <property type="entry name" value="HTH-TYPE TRANSCRIPTIONAL REGULATOR EXSA"/>
    <property type="match status" value="1"/>
</dbReference>
<keyword evidence="3" id="KW-0804">Transcription</keyword>
<dbReference type="SUPFAM" id="SSF52172">
    <property type="entry name" value="CheY-like"/>
    <property type="match status" value="1"/>
</dbReference>
<evidence type="ECO:0000259" key="5">
    <source>
        <dbReference type="PROSITE" id="PS01124"/>
    </source>
</evidence>
<dbReference type="Proteomes" id="UP000273145">
    <property type="component" value="Chromosome"/>
</dbReference>
<dbReference type="SUPFAM" id="SSF46689">
    <property type="entry name" value="Homeodomain-like"/>
    <property type="match status" value="2"/>
</dbReference>
<dbReference type="Pfam" id="PF00072">
    <property type="entry name" value="Response_reg"/>
    <property type="match status" value="1"/>
</dbReference>
<dbReference type="GO" id="GO:0043565">
    <property type="term" value="F:sequence-specific DNA binding"/>
    <property type="evidence" value="ECO:0007669"/>
    <property type="project" value="InterPro"/>
</dbReference>
<keyword evidence="2" id="KW-0238">DNA-binding</keyword>
<organism evidence="7 8">
    <name type="scientific">Paenibacillus lentus</name>
    <dbReference type="NCBI Taxonomy" id="1338368"/>
    <lineage>
        <taxon>Bacteria</taxon>
        <taxon>Bacillati</taxon>
        <taxon>Bacillota</taxon>
        <taxon>Bacilli</taxon>
        <taxon>Bacillales</taxon>
        <taxon>Paenibacillaceae</taxon>
        <taxon>Paenibacillus</taxon>
    </lineage>
</organism>
<dbReference type="InterPro" id="IPR001789">
    <property type="entry name" value="Sig_transdc_resp-reg_receiver"/>
</dbReference>
<evidence type="ECO:0000256" key="1">
    <source>
        <dbReference type="ARBA" id="ARBA00023015"/>
    </source>
</evidence>
<evidence type="ECO:0000313" key="7">
    <source>
        <dbReference type="EMBL" id="AZK46770.1"/>
    </source>
</evidence>
<dbReference type="EMBL" id="CP034248">
    <property type="protein sequence ID" value="AZK46770.1"/>
    <property type="molecule type" value="Genomic_DNA"/>
</dbReference>
<dbReference type="AlphaFoldDB" id="A0A3Q8S4Y1"/>
<dbReference type="PROSITE" id="PS00041">
    <property type="entry name" value="HTH_ARAC_FAMILY_1"/>
    <property type="match status" value="1"/>
</dbReference>
<dbReference type="Pfam" id="PF12833">
    <property type="entry name" value="HTH_18"/>
    <property type="match status" value="1"/>
</dbReference>
<keyword evidence="4" id="KW-0597">Phosphoprotein</keyword>
<dbReference type="InterPro" id="IPR011006">
    <property type="entry name" value="CheY-like_superfamily"/>
</dbReference>
<evidence type="ECO:0000256" key="3">
    <source>
        <dbReference type="ARBA" id="ARBA00023163"/>
    </source>
</evidence>
<dbReference type="InterPro" id="IPR009057">
    <property type="entry name" value="Homeodomain-like_sf"/>
</dbReference>
<accession>A0A3Q8S4Y1</accession>
<dbReference type="CDD" id="cd17536">
    <property type="entry name" value="REC_YesN-like"/>
    <property type="match status" value="1"/>
</dbReference>
<dbReference type="Gene3D" id="3.40.50.2300">
    <property type="match status" value="1"/>
</dbReference>
<proteinExistence type="predicted"/>
<evidence type="ECO:0000259" key="6">
    <source>
        <dbReference type="PROSITE" id="PS50110"/>
    </source>
</evidence>
<dbReference type="GO" id="GO:0000160">
    <property type="term" value="P:phosphorelay signal transduction system"/>
    <property type="evidence" value="ECO:0007669"/>
    <property type="project" value="InterPro"/>
</dbReference>
<dbReference type="InterPro" id="IPR018060">
    <property type="entry name" value="HTH_AraC"/>
</dbReference>
<dbReference type="Pfam" id="PF17853">
    <property type="entry name" value="GGDEF_2"/>
    <property type="match status" value="1"/>
</dbReference>
<dbReference type="InterPro" id="IPR041522">
    <property type="entry name" value="CdaR_GGDEF"/>
</dbReference>
<dbReference type="OrthoDB" id="9794370at2"/>
<reference evidence="7 8" key="1">
    <citation type="submission" date="2018-11" db="EMBL/GenBank/DDBJ databases">
        <title>Genome sequencing of Paenibacillus lentus DSM25539(T).</title>
        <authorList>
            <person name="Kook J.-K."/>
            <person name="Park S.-N."/>
            <person name="Lim Y.K."/>
        </authorList>
    </citation>
    <scope>NUCLEOTIDE SEQUENCE [LARGE SCALE GENOMIC DNA]</scope>
    <source>
        <strain evidence="7 8">DSM 25539</strain>
    </source>
</reference>
<evidence type="ECO:0000256" key="4">
    <source>
        <dbReference type="PROSITE-ProRule" id="PRU00169"/>
    </source>
</evidence>
<feature type="domain" description="Response regulatory" evidence="6">
    <location>
        <begin position="3"/>
        <end position="120"/>
    </location>
</feature>
<evidence type="ECO:0000256" key="2">
    <source>
        <dbReference type="ARBA" id="ARBA00023125"/>
    </source>
</evidence>
<protein>
    <submittedName>
        <fullName evidence="7">Response regulator</fullName>
    </submittedName>
</protein>
<dbReference type="RefSeq" id="WP_125082816.1">
    <property type="nucleotide sequence ID" value="NZ_CP034248.1"/>
</dbReference>